<dbReference type="GO" id="GO:0016020">
    <property type="term" value="C:membrane"/>
    <property type="evidence" value="ECO:0007669"/>
    <property type="project" value="UniProtKB-SubCell"/>
</dbReference>
<keyword evidence="4 6" id="KW-0472">Membrane</keyword>
<feature type="transmembrane region" description="Helical" evidence="6">
    <location>
        <begin position="321"/>
        <end position="344"/>
    </location>
</feature>
<proteinExistence type="predicted"/>
<evidence type="ECO:0000313" key="7">
    <source>
        <dbReference type="EMBL" id="OGM49252.1"/>
    </source>
</evidence>
<evidence type="ECO:0000256" key="5">
    <source>
        <dbReference type="SAM" id="MobiDB-lite"/>
    </source>
</evidence>
<dbReference type="GeneID" id="34447451"/>
<gene>
    <name evidence="7" type="ORF">ABOM_004061</name>
</gene>
<feature type="region of interest" description="Disordered" evidence="5">
    <location>
        <begin position="515"/>
        <end position="535"/>
    </location>
</feature>
<evidence type="ECO:0000256" key="6">
    <source>
        <dbReference type="SAM" id="Phobius"/>
    </source>
</evidence>
<reference evidence="7 8" key="1">
    <citation type="journal article" date="2016" name="Genome Biol. Evol.">
        <title>Draft genome sequence of an aflatoxigenic Aspergillus species, A. bombycis.</title>
        <authorList>
            <person name="Moore G.G."/>
            <person name="Mack B.M."/>
            <person name="Beltz S.B."/>
            <person name="Gilbert M.K."/>
        </authorList>
    </citation>
    <scope>NUCLEOTIDE SEQUENCE [LARGE SCALE GENOMIC DNA]</scope>
    <source>
        <strain evidence="8">NRRL 26010</strain>
    </source>
</reference>
<feature type="transmembrane region" description="Helical" evidence="6">
    <location>
        <begin position="265"/>
        <end position="284"/>
    </location>
</feature>
<organism evidence="7 8">
    <name type="scientific">Aspergillus bombycis</name>
    <dbReference type="NCBI Taxonomy" id="109264"/>
    <lineage>
        <taxon>Eukaryota</taxon>
        <taxon>Fungi</taxon>
        <taxon>Dikarya</taxon>
        <taxon>Ascomycota</taxon>
        <taxon>Pezizomycotina</taxon>
        <taxon>Eurotiomycetes</taxon>
        <taxon>Eurotiomycetidae</taxon>
        <taxon>Eurotiales</taxon>
        <taxon>Aspergillaceae</taxon>
        <taxon>Aspergillus</taxon>
    </lineage>
</organism>
<keyword evidence="8" id="KW-1185">Reference proteome</keyword>
<evidence type="ECO:0000256" key="3">
    <source>
        <dbReference type="ARBA" id="ARBA00022989"/>
    </source>
</evidence>
<dbReference type="RefSeq" id="XP_022392969.1">
    <property type="nucleotide sequence ID" value="XM_022531191.1"/>
</dbReference>
<evidence type="ECO:0000256" key="1">
    <source>
        <dbReference type="ARBA" id="ARBA00004141"/>
    </source>
</evidence>
<dbReference type="STRING" id="109264.A0A1F8AC10"/>
<comment type="caution">
    <text evidence="7">The sequence shown here is derived from an EMBL/GenBank/DDBJ whole genome shotgun (WGS) entry which is preliminary data.</text>
</comment>
<name>A0A1F8AC10_9EURO</name>
<dbReference type="EMBL" id="LYCR01000010">
    <property type="protein sequence ID" value="OGM49252.1"/>
    <property type="molecule type" value="Genomic_DNA"/>
</dbReference>
<evidence type="ECO:0000256" key="2">
    <source>
        <dbReference type="ARBA" id="ARBA00022692"/>
    </source>
</evidence>
<dbReference type="Proteomes" id="UP000179179">
    <property type="component" value="Unassembled WGS sequence"/>
</dbReference>
<accession>A0A1F8AC10</accession>
<sequence length="535" mass="60402">MLLYDYANNDWRHTLPSTRIPRLSNGSRMVLIFAQGAVKALSTLRTYAATLSSKPAANEANAISPQDSSDTQTGNADNTSQEHANTIDKLEEIYMSILNVLHFSESGRDCSASRDFQIDLEEAAVASWPHMVSNVFIAHLQPRDQVGIAEGFSYTTLAHFYLVFVLFEDLWFFNRGSHKEIEKIFRLVSDLQNDQLLTLMEWPMAVIAANREQFLLKSSLDRSWIYLLEPVDIFHRHSSTLHTPTEMDSTEGMFEFKLYRYTPSLGAAVLFLVLFALVTLYHLYQVIRLKSWYFLVFVFGGVFQVIGYICRTLAHNDTNSIPIYSIGTIMILLAPPLYAASIYMTLGRLIKYLDAEALSIVPTRWLTLIFVIGDVVAFIMQAAGGGIMASGSISAMNTGETITIVGLAVQLAFFSVFIVTSTIFHWRIHQNPTERSVIKGPSQWTETTWVTVMGVLYVSSVLILVRSVFRLIEYAQGNAGYLISHEVFMYVFDSMLMFFTMVVMGFYHPSKLLSPRSMGRQSDDTTTQLHRLESA</sequence>
<feature type="transmembrane region" description="Helical" evidence="6">
    <location>
        <begin position="487"/>
        <end position="507"/>
    </location>
</feature>
<evidence type="ECO:0000313" key="8">
    <source>
        <dbReference type="Proteomes" id="UP000179179"/>
    </source>
</evidence>
<dbReference type="PANTHER" id="PTHR31465:SF1">
    <property type="entry name" value="PROTEIN RTA1-RELATED"/>
    <property type="match status" value="1"/>
</dbReference>
<comment type="subcellular location">
    <subcellularLocation>
        <location evidence="1">Membrane</location>
        <topology evidence="1">Multi-pass membrane protein</topology>
    </subcellularLocation>
</comment>
<evidence type="ECO:0000256" key="4">
    <source>
        <dbReference type="ARBA" id="ARBA00023136"/>
    </source>
</evidence>
<feature type="transmembrane region" description="Helical" evidence="6">
    <location>
        <begin position="291"/>
        <end position="309"/>
    </location>
</feature>
<feature type="transmembrane region" description="Helical" evidence="6">
    <location>
        <begin position="447"/>
        <end position="467"/>
    </location>
</feature>
<dbReference type="AlphaFoldDB" id="A0A1F8AC10"/>
<feature type="region of interest" description="Disordered" evidence="5">
    <location>
        <begin position="56"/>
        <end position="81"/>
    </location>
</feature>
<dbReference type="InterPro" id="IPR007568">
    <property type="entry name" value="RTA1"/>
</dbReference>
<feature type="transmembrane region" description="Helical" evidence="6">
    <location>
        <begin position="365"/>
        <end position="389"/>
    </location>
</feature>
<dbReference type="Pfam" id="PF04479">
    <property type="entry name" value="RTA1"/>
    <property type="match status" value="1"/>
</dbReference>
<keyword evidence="3 6" id="KW-1133">Transmembrane helix</keyword>
<dbReference type="PANTHER" id="PTHR31465">
    <property type="entry name" value="PROTEIN RTA1-RELATED"/>
    <property type="match status" value="1"/>
</dbReference>
<feature type="transmembrane region" description="Helical" evidence="6">
    <location>
        <begin position="401"/>
        <end position="426"/>
    </location>
</feature>
<protein>
    <submittedName>
        <fullName evidence="7">RTA1 like protein</fullName>
    </submittedName>
</protein>
<dbReference type="OrthoDB" id="3358017at2759"/>
<keyword evidence="2 6" id="KW-0812">Transmembrane</keyword>